<name>A0A7C8GRY8_9BACI</name>
<accession>A0A7C8GRY8</accession>
<comment type="caution">
    <text evidence="2">The sequence shown here is derived from an EMBL/GenBank/DDBJ whole genome shotgun (WGS) entry which is preliminary data.</text>
</comment>
<dbReference type="Proteomes" id="UP000480246">
    <property type="component" value="Unassembled WGS sequence"/>
</dbReference>
<keyword evidence="1" id="KW-0812">Transmembrane</keyword>
<reference evidence="2 3" key="1">
    <citation type="submission" date="2019-10" db="EMBL/GenBank/DDBJ databases">
        <title>Gracilibacillus sp. nov. isolated from rice seeds.</title>
        <authorList>
            <person name="He S."/>
        </authorList>
    </citation>
    <scope>NUCLEOTIDE SEQUENCE [LARGE SCALE GENOMIC DNA]</scope>
    <source>
        <strain evidence="2 3">TD8</strain>
    </source>
</reference>
<protein>
    <submittedName>
        <fullName evidence="2">DUF3267 domain-containing protein</fullName>
    </submittedName>
</protein>
<evidence type="ECO:0000256" key="1">
    <source>
        <dbReference type="SAM" id="Phobius"/>
    </source>
</evidence>
<evidence type="ECO:0000313" key="2">
    <source>
        <dbReference type="EMBL" id="KAB8130502.1"/>
    </source>
</evidence>
<evidence type="ECO:0000313" key="3">
    <source>
        <dbReference type="Proteomes" id="UP000480246"/>
    </source>
</evidence>
<gene>
    <name evidence="2" type="ORF">F9U64_14250</name>
</gene>
<proteinExistence type="predicted"/>
<feature type="transmembrane region" description="Helical" evidence="1">
    <location>
        <begin position="130"/>
        <end position="155"/>
    </location>
</feature>
<organism evidence="2 3">
    <name type="scientific">Gracilibacillus oryzae</name>
    <dbReference type="NCBI Taxonomy" id="1672701"/>
    <lineage>
        <taxon>Bacteria</taxon>
        <taxon>Bacillati</taxon>
        <taxon>Bacillota</taxon>
        <taxon>Bacilli</taxon>
        <taxon>Bacillales</taxon>
        <taxon>Bacillaceae</taxon>
        <taxon>Gracilibacillus</taxon>
    </lineage>
</organism>
<keyword evidence="3" id="KW-1185">Reference proteome</keyword>
<feature type="transmembrane region" description="Helical" evidence="1">
    <location>
        <begin position="74"/>
        <end position="99"/>
    </location>
</feature>
<dbReference type="EMBL" id="WEID01000070">
    <property type="protein sequence ID" value="KAB8130502.1"/>
    <property type="molecule type" value="Genomic_DNA"/>
</dbReference>
<dbReference type="RefSeq" id="WP_153404859.1">
    <property type="nucleotide sequence ID" value="NZ_ML762434.1"/>
</dbReference>
<dbReference type="Pfam" id="PF11667">
    <property type="entry name" value="DUF3267"/>
    <property type="match status" value="1"/>
</dbReference>
<dbReference type="AlphaFoldDB" id="A0A7C8GRY8"/>
<feature type="transmembrane region" description="Helical" evidence="1">
    <location>
        <begin position="33"/>
        <end position="54"/>
    </location>
</feature>
<keyword evidence="1" id="KW-0472">Membrane</keyword>
<keyword evidence="1" id="KW-1133">Transmembrane helix</keyword>
<dbReference type="InterPro" id="IPR021683">
    <property type="entry name" value="DUF3267"/>
</dbReference>
<dbReference type="OrthoDB" id="1778118at2"/>
<sequence>MKLLSKMPKSNPNLHSDLIHNGWIPLKEPKSSIIAFLLSLPLMIIGAIISIGIIDIISTISLSEFGLTFDSFSITIDIGIILMLATLLILHELLHLVFIPNFFTSAKTYVGITPLGGFVITEEEITKARYILISIAPFLIISIILPFVLSMLGILTTSWKVLIILNAMASSVDIFNLFLIMKQAPKDAILKSNGPSTYWRSMKA</sequence>
<feature type="transmembrane region" description="Helical" evidence="1">
    <location>
        <begin position="161"/>
        <end position="181"/>
    </location>
</feature>